<proteinExistence type="predicted"/>
<comment type="caution">
    <text evidence="2">The sequence shown here is derived from an EMBL/GenBank/DDBJ whole genome shotgun (WGS) entry which is preliminary data.</text>
</comment>
<keyword evidence="3" id="KW-1185">Reference proteome</keyword>
<dbReference type="AlphaFoldDB" id="A0AAV4ESP5"/>
<feature type="region of interest" description="Disordered" evidence="1">
    <location>
        <begin position="1"/>
        <end position="49"/>
    </location>
</feature>
<sequence>MRVTAGVTTCGQKRPLSNKCTRSLRQMPPGRREDPDPQQPVSANRTSECQDGHLNRTARWAEGTWFWVVLAFYSPLEPRLELNAVAVCLLPKNVSDLLPSSFPDDATYCFHSSCL</sequence>
<name>A0AAV4ESP5_9GAST</name>
<evidence type="ECO:0000256" key="1">
    <source>
        <dbReference type="SAM" id="MobiDB-lite"/>
    </source>
</evidence>
<evidence type="ECO:0000313" key="3">
    <source>
        <dbReference type="Proteomes" id="UP000762676"/>
    </source>
</evidence>
<dbReference type="Proteomes" id="UP000762676">
    <property type="component" value="Unassembled WGS sequence"/>
</dbReference>
<accession>A0AAV4ESP5</accession>
<organism evidence="2 3">
    <name type="scientific">Elysia marginata</name>
    <dbReference type="NCBI Taxonomy" id="1093978"/>
    <lineage>
        <taxon>Eukaryota</taxon>
        <taxon>Metazoa</taxon>
        <taxon>Spiralia</taxon>
        <taxon>Lophotrochozoa</taxon>
        <taxon>Mollusca</taxon>
        <taxon>Gastropoda</taxon>
        <taxon>Heterobranchia</taxon>
        <taxon>Euthyneura</taxon>
        <taxon>Panpulmonata</taxon>
        <taxon>Sacoglossa</taxon>
        <taxon>Placobranchoidea</taxon>
        <taxon>Plakobranchidae</taxon>
        <taxon>Elysia</taxon>
    </lineage>
</organism>
<gene>
    <name evidence="2" type="ORF">ElyMa_005488600</name>
</gene>
<dbReference type="EMBL" id="BMAT01010942">
    <property type="protein sequence ID" value="GFR63670.1"/>
    <property type="molecule type" value="Genomic_DNA"/>
</dbReference>
<protein>
    <submittedName>
        <fullName evidence="2">Uncharacterized protein</fullName>
    </submittedName>
</protein>
<reference evidence="2 3" key="1">
    <citation type="journal article" date="2021" name="Elife">
        <title>Chloroplast acquisition without the gene transfer in kleptoplastic sea slugs, Plakobranchus ocellatus.</title>
        <authorList>
            <person name="Maeda T."/>
            <person name="Takahashi S."/>
            <person name="Yoshida T."/>
            <person name="Shimamura S."/>
            <person name="Takaki Y."/>
            <person name="Nagai Y."/>
            <person name="Toyoda A."/>
            <person name="Suzuki Y."/>
            <person name="Arimoto A."/>
            <person name="Ishii H."/>
            <person name="Satoh N."/>
            <person name="Nishiyama T."/>
            <person name="Hasebe M."/>
            <person name="Maruyama T."/>
            <person name="Minagawa J."/>
            <person name="Obokata J."/>
            <person name="Shigenobu S."/>
        </authorList>
    </citation>
    <scope>NUCLEOTIDE SEQUENCE [LARGE SCALE GENOMIC DNA]</scope>
</reference>
<feature type="compositionally biased region" description="Polar residues" evidence="1">
    <location>
        <begin position="1"/>
        <end position="11"/>
    </location>
</feature>
<evidence type="ECO:0000313" key="2">
    <source>
        <dbReference type="EMBL" id="GFR63670.1"/>
    </source>
</evidence>